<sequence length="401" mass="43078">MERRRTFLKGVGATAFGLASGVRGIGGQGREPVCRDDGVCKTEIYRRESEPPLSASDIEDAQRRVLRAYRRHTDSARAISVGRVGPLLEFPVYSFAFTIDAQGRSSFMVGGPEELNRPPGEPTTEALETTAAAEETTTSAKPDADVASRIESVERLTRNLQATAERSIPEAASVDVLAADAGDAATTDGETTEAARAMTAGPAALGTATTQPDVEVENLVSLGVAIVGTEAGEIVSRSRLGLDRTLPERRSHLVVQDLNVVPNRDPGWRIRSSEAVHDWRSGYAPIIAAAQHEPNGGTGGPVQSVGLSLGLSGPSASWSYSQPNVTRRNLSSANTSKWRWQWKRPSRNSENFKIGSLVAASEPAERGNHVVVVRSGATFQRGTFPFERTGKLRLAQAFRYE</sequence>
<comment type="caution">
    <text evidence="2">The sequence shown here is derived from an EMBL/GenBank/DDBJ whole genome shotgun (WGS) entry which is preliminary data.</text>
</comment>
<dbReference type="Proteomes" id="UP001596407">
    <property type="component" value="Unassembled WGS sequence"/>
</dbReference>
<reference evidence="2 3" key="1">
    <citation type="journal article" date="2019" name="Int. J. Syst. Evol. Microbiol.">
        <title>The Global Catalogue of Microorganisms (GCM) 10K type strain sequencing project: providing services to taxonomists for standard genome sequencing and annotation.</title>
        <authorList>
            <consortium name="The Broad Institute Genomics Platform"/>
            <consortium name="The Broad Institute Genome Sequencing Center for Infectious Disease"/>
            <person name="Wu L."/>
            <person name="Ma J."/>
        </authorList>
    </citation>
    <scope>NUCLEOTIDE SEQUENCE [LARGE SCALE GENOMIC DNA]</scope>
    <source>
        <strain evidence="2 3">DT72</strain>
    </source>
</reference>
<evidence type="ECO:0000313" key="2">
    <source>
        <dbReference type="EMBL" id="MFC7081560.1"/>
    </source>
</evidence>
<keyword evidence="3" id="KW-1185">Reference proteome</keyword>
<accession>A0ABD5WP84</accession>
<dbReference type="AlphaFoldDB" id="A0ABD5WP84"/>
<proteinExistence type="predicted"/>
<organism evidence="2 3">
    <name type="scientific">Halorussus caseinilyticus</name>
    <dbReference type="NCBI Taxonomy" id="3034025"/>
    <lineage>
        <taxon>Archaea</taxon>
        <taxon>Methanobacteriati</taxon>
        <taxon>Methanobacteriota</taxon>
        <taxon>Stenosarchaea group</taxon>
        <taxon>Halobacteria</taxon>
        <taxon>Halobacteriales</taxon>
        <taxon>Haladaptataceae</taxon>
        <taxon>Halorussus</taxon>
    </lineage>
</organism>
<protein>
    <recommendedName>
        <fullName evidence="4">Tat pathway signal protein</fullName>
    </recommendedName>
</protein>
<name>A0ABD5WP84_9EURY</name>
<evidence type="ECO:0008006" key="4">
    <source>
        <dbReference type="Google" id="ProtNLM"/>
    </source>
</evidence>
<feature type="compositionally biased region" description="Low complexity" evidence="1">
    <location>
        <begin position="123"/>
        <end position="138"/>
    </location>
</feature>
<feature type="region of interest" description="Disordered" evidence="1">
    <location>
        <begin position="111"/>
        <end position="145"/>
    </location>
</feature>
<dbReference type="EMBL" id="JBHSZH010000005">
    <property type="protein sequence ID" value="MFC7081560.1"/>
    <property type="molecule type" value="Genomic_DNA"/>
</dbReference>
<evidence type="ECO:0000256" key="1">
    <source>
        <dbReference type="SAM" id="MobiDB-lite"/>
    </source>
</evidence>
<dbReference type="RefSeq" id="WP_276280530.1">
    <property type="nucleotide sequence ID" value="NZ_CP119809.1"/>
</dbReference>
<dbReference type="GeneID" id="79301667"/>
<gene>
    <name evidence="2" type="ORF">ACFQJ6_17055</name>
</gene>
<evidence type="ECO:0000313" key="3">
    <source>
        <dbReference type="Proteomes" id="UP001596407"/>
    </source>
</evidence>